<dbReference type="SUPFAM" id="SSF51197">
    <property type="entry name" value="Clavaminate synthase-like"/>
    <property type="match status" value="1"/>
</dbReference>
<dbReference type="InterPro" id="IPR050411">
    <property type="entry name" value="AlphaKG_dependent_hydroxylases"/>
</dbReference>
<evidence type="ECO:0000313" key="6">
    <source>
        <dbReference type="EMBL" id="STX45885.1"/>
    </source>
</evidence>
<dbReference type="AlphaFoldDB" id="A0A378JE46"/>
<reference evidence="6 8" key="2">
    <citation type="submission" date="2018-06" db="EMBL/GenBank/DDBJ databases">
        <authorList>
            <consortium name="Pathogen Informatics"/>
            <person name="Doyle S."/>
        </authorList>
    </citation>
    <scope>NUCLEOTIDE SEQUENCE [LARGE SCALE GENOMIC DNA]</scope>
    <source>
        <strain evidence="6 8">NCTC12388</strain>
    </source>
</reference>
<dbReference type="GO" id="GO:0016706">
    <property type="term" value="F:2-oxoglutarate-dependent dioxygenase activity"/>
    <property type="evidence" value="ECO:0007669"/>
    <property type="project" value="UniProtKB-ARBA"/>
</dbReference>
<keyword evidence="7" id="KW-1185">Reference proteome</keyword>
<dbReference type="GO" id="GO:0017000">
    <property type="term" value="P:antibiotic biosynthetic process"/>
    <property type="evidence" value="ECO:0007669"/>
    <property type="project" value="UniProtKB-KW"/>
</dbReference>
<gene>
    <name evidence="5" type="ORF">Lgra_1877</name>
    <name evidence="6" type="ORF">NCTC12388_02629</name>
</gene>
<keyword evidence="3" id="KW-0045">Antibiotic biosynthesis</keyword>
<evidence type="ECO:0000256" key="2">
    <source>
        <dbReference type="ARBA" id="ARBA00023002"/>
    </source>
</evidence>
<comment type="cofactor">
    <cofactor evidence="1">
        <name>Fe(2+)</name>
        <dbReference type="ChEBI" id="CHEBI:29033"/>
    </cofactor>
</comment>
<reference evidence="5 7" key="1">
    <citation type="submission" date="2015-11" db="EMBL/GenBank/DDBJ databases">
        <title>Genomic analysis of 38 Legionella species identifies large and diverse effector repertoires.</title>
        <authorList>
            <person name="Burstein D."/>
            <person name="Amaro F."/>
            <person name="Zusman T."/>
            <person name="Lifshitz Z."/>
            <person name="Cohen O."/>
            <person name="Gilbert J.A."/>
            <person name="Pupko T."/>
            <person name="Shuman H.A."/>
            <person name="Segal G."/>
        </authorList>
    </citation>
    <scope>NUCLEOTIDE SEQUENCE [LARGE SCALE GENOMIC DNA]</scope>
    <source>
        <strain evidence="5 7">Lyon 8420412</strain>
    </source>
</reference>
<dbReference type="Pfam" id="PF02668">
    <property type="entry name" value="TauD"/>
    <property type="match status" value="1"/>
</dbReference>
<dbReference type="Proteomes" id="UP000054691">
    <property type="component" value="Unassembled WGS sequence"/>
</dbReference>
<name>A0A378JE46_9GAMM</name>
<dbReference type="EMBL" id="LNYE01000022">
    <property type="protein sequence ID" value="KTD10911.1"/>
    <property type="molecule type" value="Genomic_DNA"/>
</dbReference>
<evidence type="ECO:0000256" key="3">
    <source>
        <dbReference type="ARBA" id="ARBA00023194"/>
    </source>
</evidence>
<evidence type="ECO:0000313" key="8">
    <source>
        <dbReference type="Proteomes" id="UP000254476"/>
    </source>
</evidence>
<dbReference type="InterPro" id="IPR003819">
    <property type="entry name" value="TauD/TfdA-like"/>
</dbReference>
<dbReference type="OrthoDB" id="9769888at2"/>
<accession>A0A378JE46</accession>
<feature type="domain" description="TauD/TfdA-like" evidence="4">
    <location>
        <begin position="29"/>
        <end position="340"/>
    </location>
</feature>
<evidence type="ECO:0000313" key="7">
    <source>
        <dbReference type="Proteomes" id="UP000054691"/>
    </source>
</evidence>
<dbReference type="EMBL" id="UGOB01000001">
    <property type="protein sequence ID" value="STX45885.1"/>
    <property type="molecule type" value="Genomic_DNA"/>
</dbReference>
<dbReference type="RefSeq" id="WP_058498999.1">
    <property type="nucleotide sequence ID" value="NZ_CAAAHW010000014.1"/>
</dbReference>
<keyword evidence="2" id="KW-0560">Oxidoreductase</keyword>
<dbReference type="STRING" id="45066.Lgra_1877"/>
<proteinExistence type="predicted"/>
<protein>
    <submittedName>
        <fullName evidence="5 6">Pyoverdine biosynthesis regulatory protein SyrP-like</fullName>
    </submittedName>
</protein>
<dbReference type="PANTHER" id="PTHR10696:SF56">
    <property type="entry name" value="TAUD_TFDA-LIKE DOMAIN-CONTAINING PROTEIN"/>
    <property type="match status" value="1"/>
</dbReference>
<sequence>MMHNQPRYTFLNKQKLPLMIQPTTDKPADINCLVQFLKEENTLFKEHLLHYHAIIFRGFNINTPDHFSKAIQACDLGANYNYDFCPVPRTKIQEGISTSSNYPASYPIALHNEKSYSAEFPTHIFFNCIKAAEQGGCTSLADGHQIWLSLPEFLQQKLQSKGVLYRRHFYSYGIKYKIIQSLGVAPVFKTWMEEFNTHEKNKVETILQQTKQQFKWKGNDLVTEVFLPASRKHPLTGELVWFNQSNQLTHYCNGISDYVNSIIKNPIVSFILLRNNFHPYLIFYGDGTSFSKQESLLIAEAIQKNTHLISWQPGDLMVIDNYSCLHGKTPHVGERLILAGMTKYPYDKEDSDVS</sequence>
<dbReference type="PANTHER" id="PTHR10696">
    <property type="entry name" value="GAMMA-BUTYROBETAINE HYDROXYLASE-RELATED"/>
    <property type="match status" value="1"/>
</dbReference>
<evidence type="ECO:0000256" key="1">
    <source>
        <dbReference type="ARBA" id="ARBA00001954"/>
    </source>
</evidence>
<organism evidence="6 8">
    <name type="scientific">Legionella gratiana</name>
    <dbReference type="NCBI Taxonomy" id="45066"/>
    <lineage>
        <taxon>Bacteria</taxon>
        <taxon>Pseudomonadati</taxon>
        <taxon>Pseudomonadota</taxon>
        <taxon>Gammaproteobacteria</taxon>
        <taxon>Legionellales</taxon>
        <taxon>Legionellaceae</taxon>
        <taxon>Legionella</taxon>
    </lineage>
</organism>
<dbReference type="Gene3D" id="3.60.130.10">
    <property type="entry name" value="Clavaminate synthase-like"/>
    <property type="match status" value="1"/>
</dbReference>
<evidence type="ECO:0000313" key="5">
    <source>
        <dbReference type="EMBL" id="KTD10911.1"/>
    </source>
</evidence>
<dbReference type="InterPro" id="IPR042098">
    <property type="entry name" value="TauD-like_sf"/>
</dbReference>
<dbReference type="Proteomes" id="UP000254476">
    <property type="component" value="Unassembled WGS sequence"/>
</dbReference>
<evidence type="ECO:0000259" key="4">
    <source>
        <dbReference type="Pfam" id="PF02668"/>
    </source>
</evidence>